<dbReference type="Gene3D" id="1.20.58.1290">
    <property type="entry name" value="CarD-like, C-terminal domain"/>
    <property type="match status" value="1"/>
</dbReference>
<protein>
    <submittedName>
        <fullName evidence="2">CarD family transcriptional regulator</fullName>
    </submittedName>
</protein>
<dbReference type="InterPro" id="IPR003711">
    <property type="entry name" value="CarD-like/TRCF_RID"/>
</dbReference>
<dbReference type="Pfam" id="PF02559">
    <property type="entry name" value="CarD_TRCF_RID"/>
    <property type="match status" value="1"/>
</dbReference>
<reference evidence="2 3" key="1">
    <citation type="submission" date="2024-06" db="EMBL/GenBank/DDBJ databases">
        <title>Lysinibacillus zambalefons sp. nov., a Novel Firmicute Isolated from the Poon Bato Zambales Hyperalkaline Spring.</title>
        <authorList>
            <person name="Aja J.A."/>
            <person name="Lazaro J.E.H."/>
            <person name="Llorin L.D."/>
            <person name="Lim K.R."/>
            <person name="Teodosio J."/>
            <person name="Dalisay D.S."/>
        </authorList>
    </citation>
    <scope>NUCLEOTIDE SEQUENCE [LARGE SCALE GENOMIC DNA]</scope>
    <source>
        <strain evidence="2 3">M3</strain>
    </source>
</reference>
<gene>
    <name evidence="2" type="ORF">ABNX05_20120</name>
</gene>
<dbReference type="Proteomes" id="UP001478862">
    <property type="component" value="Unassembled WGS sequence"/>
</dbReference>
<feature type="domain" description="CarD-like/TRCF RNAP-interacting" evidence="1">
    <location>
        <begin position="1"/>
        <end position="111"/>
    </location>
</feature>
<comment type="caution">
    <text evidence="2">The sequence shown here is derived from an EMBL/GenBank/DDBJ whole genome shotgun (WGS) entry which is preliminary data.</text>
</comment>
<accession>A0ABV1MWQ5</accession>
<evidence type="ECO:0000259" key="1">
    <source>
        <dbReference type="SMART" id="SM01058"/>
    </source>
</evidence>
<dbReference type="EMBL" id="JBEGDG010000019">
    <property type="protein sequence ID" value="MEQ6356940.1"/>
    <property type="molecule type" value="Genomic_DNA"/>
</dbReference>
<dbReference type="InterPro" id="IPR036101">
    <property type="entry name" value="CarD-like/TRCF_RID_sf"/>
</dbReference>
<organism evidence="2 3">
    <name type="scientific">Lysinibacillus zambalensis</name>
    <dbReference type="NCBI Taxonomy" id="3160866"/>
    <lineage>
        <taxon>Bacteria</taxon>
        <taxon>Bacillati</taxon>
        <taxon>Bacillota</taxon>
        <taxon>Bacilli</taxon>
        <taxon>Bacillales</taxon>
        <taxon>Bacillaceae</taxon>
        <taxon>Lysinibacillus</taxon>
    </lineage>
</organism>
<dbReference type="SUPFAM" id="SSF141259">
    <property type="entry name" value="CarD-like"/>
    <property type="match status" value="1"/>
</dbReference>
<sequence length="163" mass="19159">MYNVGDVVIYSSHGLCSIEDICEQTFNDITKTYYVLQPLNEPQLVIRTPIDNSKKHLRDIIKKEEALNILHSFTSPGVEWIEQNTHRSRFYLEIFKSGNRQKQANLLNTLLRKKIEYSESEKKFPNQEEKLLQSLQENIFSEFSLALNKSSDEIYDYVLTQLH</sequence>
<dbReference type="InterPro" id="IPR048792">
    <property type="entry name" value="CarD_C"/>
</dbReference>
<dbReference type="Gene3D" id="2.40.10.170">
    <property type="match status" value="1"/>
</dbReference>
<proteinExistence type="predicted"/>
<keyword evidence="3" id="KW-1185">Reference proteome</keyword>
<dbReference type="PANTHER" id="PTHR38447">
    <property type="entry name" value="TRANSCRIPTION FACTOR YDEB-RELATED"/>
    <property type="match status" value="1"/>
</dbReference>
<name>A0ABV1MWQ5_9BACI</name>
<evidence type="ECO:0000313" key="3">
    <source>
        <dbReference type="Proteomes" id="UP001478862"/>
    </source>
</evidence>
<dbReference type="InterPro" id="IPR042215">
    <property type="entry name" value="CarD-like_C"/>
</dbReference>
<dbReference type="PANTHER" id="PTHR38447:SF1">
    <property type="entry name" value="RNA POLYMERASE-BINDING TRANSCRIPTION FACTOR CARD"/>
    <property type="match status" value="1"/>
</dbReference>
<dbReference type="RefSeq" id="WP_349661333.1">
    <property type="nucleotide sequence ID" value="NZ_JBEGDG010000019.1"/>
</dbReference>
<dbReference type="Pfam" id="PF21095">
    <property type="entry name" value="CarD_C"/>
    <property type="match status" value="1"/>
</dbReference>
<dbReference type="SMART" id="SM01058">
    <property type="entry name" value="CarD_TRCF"/>
    <property type="match status" value="1"/>
</dbReference>
<dbReference type="InterPro" id="IPR052531">
    <property type="entry name" value="CarD-like_regulator"/>
</dbReference>
<evidence type="ECO:0000313" key="2">
    <source>
        <dbReference type="EMBL" id="MEQ6356940.1"/>
    </source>
</evidence>